<feature type="active site" description="Proton acceptor" evidence="3">
    <location>
        <position position="129"/>
    </location>
</feature>
<comment type="caution">
    <text evidence="3">Lacks conserved residue(s) required for the propagation of feature annotation.</text>
</comment>
<dbReference type="Pfam" id="PF02545">
    <property type="entry name" value="Maf"/>
    <property type="match status" value="1"/>
</dbReference>
<organism evidence="4 5">
    <name type="scientific">Streptosporangium roseum (strain ATCC 12428 / DSM 43021 / JCM 3005 / KCTC 9067 / NCIMB 10171 / NRRL 2505 / NI 9100)</name>
    <dbReference type="NCBI Taxonomy" id="479432"/>
    <lineage>
        <taxon>Bacteria</taxon>
        <taxon>Bacillati</taxon>
        <taxon>Actinomycetota</taxon>
        <taxon>Actinomycetes</taxon>
        <taxon>Streptosporangiales</taxon>
        <taxon>Streptosporangiaceae</taxon>
        <taxon>Streptosporangium</taxon>
    </lineage>
</organism>
<reference evidence="4 5" key="1">
    <citation type="journal article" date="2010" name="Stand. Genomic Sci.">
        <title>Complete genome sequence of Streptosporangium roseum type strain (NI 9100).</title>
        <authorList>
            <person name="Nolan M."/>
            <person name="Sikorski J."/>
            <person name="Jando M."/>
            <person name="Lucas S."/>
            <person name="Lapidus A."/>
            <person name="Glavina Del Rio T."/>
            <person name="Chen F."/>
            <person name="Tice H."/>
            <person name="Pitluck S."/>
            <person name="Cheng J.F."/>
            <person name="Chertkov O."/>
            <person name="Sims D."/>
            <person name="Meincke L."/>
            <person name="Brettin T."/>
            <person name="Han C."/>
            <person name="Detter J.C."/>
            <person name="Bruce D."/>
            <person name="Goodwin L."/>
            <person name="Land M."/>
            <person name="Hauser L."/>
            <person name="Chang Y.J."/>
            <person name="Jeffries C.D."/>
            <person name="Ivanova N."/>
            <person name="Mavromatis K."/>
            <person name="Mikhailova N."/>
            <person name="Chen A."/>
            <person name="Palaniappan K."/>
            <person name="Chain P."/>
            <person name="Rohde M."/>
            <person name="Goker M."/>
            <person name="Bristow J."/>
            <person name="Eisen J.A."/>
            <person name="Markowitz V."/>
            <person name="Hugenholtz P."/>
            <person name="Kyrpides N.C."/>
            <person name="Klenk H.P."/>
        </authorList>
    </citation>
    <scope>NUCLEOTIDE SEQUENCE [LARGE SCALE GENOMIC DNA]</scope>
    <source>
        <strain evidence="5">ATCC 12428 / DSM 43021 / JCM 3005 / NI 9100</strain>
    </source>
</reference>
<evidence type="ECO:0000256" key="3">
    <source>
        <dbReference type="HAMAP-Rule" id="MF_00528"/>
    </source>
</evidence>
<dbReference type="Gene3D" id="3.90.950.10">
    <property type="match status" value="1"/>
</dbReference>
<name>D2BAQ7_STRRD</name>
<gene>
    <name evidence="4" type="ordered locus">Sros_7197</name>
</gene>
<evidence type="ECO:0000256" key="2">
    <source>
        <dbReference type="ARBA" id="ARBA00022801"/>
    </source>
</evidence>
<dbReference type="SUPFAM" id="SSF52972">
    <property type="entry name" value="ITPase-like"/>
    <property type="match status" value="1"/>
</dbReference>
<dbReference type="GO" id="GO:0009117">
    <property type="term" value="P:nucleotide metabolic process"/>
    <property type="evidence" value="ECO:0007669"/>
    <property type="project" value="UniProtKB-KW"/>
</dbReference>
<evidence type="ECO:0000313" key="4">
    <source>
        <dbReference type="EMBL" id="ACZ89887.1"/>
    </source>
</evidence>
<proteinExistence type="inferred from homology"/>
<comment type="function">
    <text evidence="3">Nucleoside triphosphate pyrophosphatase. May have a dual role in cell division arrest and in preventing the incorporation of modified nucleotides into cellular nucleic acids.</text>
</comment>
<evidence type="ECO:0000256" key="1">
    <source>
        <dbReference type="ARBA" id="ARBA00001968"/>
    </source>
</evidence>
<dbReference type="PANTHER" id="PTHR43213:SF5">
    <property type="entry name" value="BIFUNCTIONAL DTTP_UTP PYROPHOSPHATASE_METHYLTRANSFERASE PROTEIN-RELATED"/>
    <property type="match status" value="1"/>
</dbReference>
<comment type="catalytic activity">
    <reaction evidence="3">
        <text>a ribonucleoside 5'-triphosphate + H2O = a ribonucleoside 5'-phosphate + diphosphate + H(+)</text>
        <dbReference type="Rhea" id="RHEA:23996"/>
        <dbReference type="ChEBI" id="CHEBI:15377"/>
        <dbReference type="ChEBI" id="CHEBI:15378"/>
        <dbReference type="ChEBI" id="CHEBI:33019"/>
        <dbReference type="ChEBI" id="CHEBI:58043"/>
        <dbReference type="ChEBI" id="CHEBI:61557"/>
        <dbReference type="EC" id="3.6.1.9"/>
    </reaction>
</comment>
<dbReference type="HAMAP" id="MF_00528">
    <property type="entry name" value="Maf"/>
    <property type="match status" value="1"/>
</dbReference>
<accession>D2BAQ7</accession>
<dbReference type="HOGENOM" id="CLU_040416_1_2_11"/>
<dbReference type="EC" id="3.6.1.9" evidence="3"/>
<keyword evidence="3" id="KW-0963">Cytoplasm</keyword>
<dbReference type="GO" id="GO:0047429">
    <property type="term" value="F:nucleoside triphosphate diphosphatase activity"/>
    <property type="evidence" value="ECO:0007669"/>
    <property type="project" value="UniProtKB-EC"/>
</dbReference>
<dbReference type="InterPro" id="IPR003697">
    <property type="entry name" value="Maf-like"/>
</dbReference>
<comment type="subcellular location">
    <subcellularLocation>
        <location evidence="3">Cytoplasm</location>
    </subcellularLocation>
</comment>
<dbReference type="AlphaFoldDB" id="D2BAQ7"/>
<keyword evidence="5" id="KW-1185">Reference proteome</keyword>
<comment type="catalytic activity">
    <reaction evidence="3">
        <text>a 2'-deoxyribonucleoside 5'-triphosphate + H2O = a 2'-deoxyribonucleoside 5'-phosphate + diphosphate + H(+)</text>
        <dbReference type="Rhea" id="RHEA:44644"/>
        <dbReference type="ChEBI" id="CHEBI:15377"/>
        <dbReference type="ChEBI" id="CHEBI:15378"/>
        <dbReference type="ChEBI" id="CHEBI:33019"/>
        <dbReference type="ChEBI" id="CHEBI:61560"/>
        <dbReference type="ChEBI" id="CHEBI:65317"/>
        <dbReference type="EC" id="3.6.1.9"/>
    </reaction>
</comment>
<dbReference type="NCBIfam" id="TIGR00172">
    <property type="entry name" value="maf"/>
    <property type="match status" value="1"/>
</dbReference>
<protein>
    <recommendedName>
        <fullName evidence="3">Nucleoside triphosphate pyrophosphatase</fullName>
        <ecNumber evidence="3">3.6.1.9</ecNumber>
    </recommendedName>
    <alternativeName>
        <fullName evidence="3">Nucleotide pyrophosphatase</fullName>
        <shortName evidence="3">Nucleotide PPase</shortName>
    </alternativeName>
</protein>
<dbReference type="GO" id="GO:0005737">
    <property type="term" value="C:cytoplasm"/>
    <property type="evidence" value="ECO:0007669"/>
    <property type="project" value="UniProtKB-SubCell"/>
</dbReference>
<comment type="similarity">
    <text evidence="3">Belongs to the Maf family.</text>
</comment>
<sequence>MWFPVRVVSVWKARVVLRTCGSPYVWFSVWEGAGRGSPRGVRGRLPREAGERRTALGSIDVTQIVLASASPARFALLRSAGLDPKVIVSGVDEDAVIADTPSDLCLALARAKAAVVARDLTSGLVIGCDSVLELDGRAYGKPSSAEEAVSRWQSMRGREGRLLTGHCVIDAAGGREVAEVGATVVRFGTPTDAEIAAYVATGEPLRVAGAFTLDGPGGWFVDGIEGDHGNVLGISLPLLRRLFAALGVSVPTLWQSV</sequence>
<dbReference type="EMBL" id="CP001814">
    <property type="protein sequence ID" value="ACZ89887.1"/>
    <property type="molecule type" value="Genomic_DNA"/>
</dbReference>
<keyword evidence="3" id="KW-0546">Nucleotide metabolism</keyword>
<dbReference type="STRING" id="479432.Sros_7197"/>
<dbReference type="InterPro" id="IPR029001">
    <property type="entry name" value="ITPase-like_fam"/>
</dbReference>
<comment type="cofactor">
    <cofactor evidence="1 3">
        <name>a divalent metal cation</name>
        <dbReference type="ChEBI" id="CHEBI:60240"/>
    </cofactor>
</comment>
<dbReference type="KEGG" id="sro:Sros_7197"/>
<keyword evidence="2 3" id="KW-0378">Hydrolase</keyword>
<dbReference type="PANTHER" id="PTHR43213">
    <property type="entry name" value="BIFUNCTIONAL DTTP/UTP PYROPHOSPHATASE/METHYLTRANSFERASE PROTEIN-RELATED"/>
    <property type="match status" value="1"/>
</dbReference>
<dbReference type="eggNOG" id="COG0424">
    <property type="taxonomic scope" value="Bacteria"/>
</dbReference>
<dbReference type="CDD" id="cd00555">
    <property type="entry name" value="Maf"/>
    <property type="match status" value="1"/>
</dbReference>
<evidence type="ECO:0000313" key="5">
    <source>
        <dbReference type="Proteomes" id="UP000002029"/>
    </source>
</evidence>
<dbReference type="Proteomes" id="UP000002029">
    <property type="component" value="Chromosome"/>
</dbReference>